<evidence type="ECO:0000256" key="10">
    <source>
        <dbReference type="ARBA" id="ARBA00023286"/>
    </source>
</evidence>
<dbReference type="Pfam" id="PF10613">
    <property type="entry name" value="Lig_chan-Glu_bd"/>
    <property type="match status" value="1"/>
</dbReference>
<evidence type="ECO:0000256" key="7">
    <source>
        <dbReference type="ARBA" id="ARBA00023136"/>
    </source>
</evidence>
<evidence type="ECO:0000256" key="11">
    <source>
        <dbReference type="ARBA" id="ARBA00023303"/>
    </source>
</evidence>
<feature type="domain" description="Ionotropic glutamate receptor C-terminal" evidence="14">
    <location>
        <begin position="40"/>
        <end position="341"/>
    </location>
</feature>
<accession>A0A9Q0RRA0</accession>
<evidence type="ECO:0000256" key="4">
    <source>
        <dbReference type="ARBA" id="ARBA00022692"/>
    </source>
</evidence>
<evidence type="ECO:0000256" key="9">
    <source>
        <dbReference type="ARBA" id="ARBA00023180"/>
    </source>
</evidence>
<dbReference type="SMART" id="SM00079">
    <property type="entry name" value="PBPe"/>
    <property type="match status" value="1"/>
</dbReference>
<protein>
    <submittedName>
        <fullName evidence="16">Uncharacterized protein</fullName>
    </submittedName>
</protein>
<keyword evidence="5 12" id="KW-1133">Transmembrane helix</keyword>
<keyword evidence="4 12" id="KW-0812">Transmembrane</keyword>
<comment type="subcellular location">
    <subcellularLocation>
        <location evidence="1">Membrane</location>
        <topology evidence="1">Multi-pass membrane protein</topology>
    </subcellularLocation>
</comment>
<keyword evidence="9" id="KW-0325">Glycoprotein</keyword>
<dbReference type="GO" id="GO:0016020">
    <property type="term" value="C:membrane"/>
    <property type="evidence" value="ECO:0007669"/>
    <property type="project" value="UniProtKB-SubCell"/>
</dbReference>
<evidence type="ECO:0000313" key="17">
    <source>
        <dbReference type="Proteomes" id="UP001142055"/>
    </source>
</evidence>
<evidence type="ECO:0000256" key="6">
    <source>
        <dbReference type="ARBA" id="ARBA00023065"/>
    </source>
</evidence>
<keyword evidence="10" id="KW-1071">Ligand-gated ion channel</keyword>
<evidence type="ECO:0000256" key="13">
    <source>
        <dbReference type="SAM" id="SignalP"/>
    </source>
</evidence>
<dbReference type="OMA" id="KRSKCER"/>
<keyword evidence="17" id="KW-1185">Reference proteome</keyword>
<dbReference type="InterPro" id="IPR001320">
    <property type="entry name" value="Iontro_rcpt_C"/>
</dbReference>
<sequence>MTNPLVTILLSLTIISELAILGSCRYSYLVQYLSDTNDIELQGITILEAPFIYSESGPYRGYSVDVIHEISIKAEFNYSLRQSPDGQIGSVDLMNGVYGELSKKNAAFAIGDISRNWQNDERKANNVGVVFTRPILVSTLSVLLSRSLLRQLGDTKRSKCERLFYTNGMYNRTARSPRCNGDITFNDILSLPGLNRLVIEGSPVHEFFVRYWPQRLPDLDLITKSILPTYGLDRLRNHQYVLIDETKFTEYYADQDCEFVLIDASGRLKDERANVNIDDTAGRPLSIPKFHNEIVIALSSNLIKTHQQLYGHNWLHKFNHAIDQLEQSGKLRQLQDTHWRNHCRRLAATNNAAPVAKRLVDFLGTGLFVFALFSTITSYLFCCNQF</sequence>
<dbReference type="GO" id="GO:0015276">
    <property type="term" value="F:ligand-gated monoatomic ion channel activity"/>
    <property type="evidence" value="ECO:0007669"/>
    <property type="project" value="InterPro"/>
</dbReference>
<dbReference type="OrthoDB" id="6510832at2759"/>
<keyword evidence="6" id="KW-0406">Ion transport</keyword>
<dbReference type="AlphaFoldDB" id="A0A9Q0RRA0"/>
<evidence type="ECO:0000313" key="16">
    <source>
        <dbReference type="EMBL" id="KAJ6222836.1"/>
    </source>
</evidence>
<dbReference type="Gene3D" id="3.40.190.10">
    <property type="entry name" value="Periplasmic binding protein-like II"/>
    <property type="match status" value="2"/>
</dbReference>
<evidence type="ECO:0000256" key="3">
    <source>
        <dbReference type="ARBA" id="ARBA00022448"/>
    </source>
</evidence>
<dbReference type="SMART" id="SM00918">
    <property type="entry name" value="Lig_chan-Glu_bd"/>
    <property type="match status" value="1"/>
</dbReference>
<evidence type="ECO:0000256" key="1">
    <source>
        <dbReference type="ARBA" id="ARBA00004141"/>
    </source>
</evidence>
<proteinExistence type="inferred from homology"/>
<evidence type="ECO:0000256" key="5">
    <source>
        <dbReference type="ARBA" id="ARBA00022989"/>
    </source>
</evidence>
<feature type="signal peptide" evidence="13">
    <location>
        <begin position="1"/>
        <end position="24"/>
    </location>
</feature>
<comment type="caution">
    <text evidence="16">The sequence shown here is derived from an EMBL/GenBank/DDBJ whole genome shotgun (WGS) entry which is preliminary data.</text>
</comment>
<keyword evidence="8" id="KW-0675">Receptor</keyword>
<dbReference type="EMBL" id="JAPWDV010000001">
    <property type="protein sequence ID" value="KAJ6222836.1"/>
    <property type="molecule type" value="Genomic_DNA"/>
</dbReference>
<comment type="similarity">
    <text evidence="2">Belongs to the glutamate-gated ion channel (TC 1.A.10.1) family.</text>
</comment>
<feature type="transmembrane region" description="Helical" evidence="12">
    <location>
        <begin position="362"/>
        <end position="382"/>
    </location>
</feature>
<dbReference type="Proteomes" id="UP001142055">
    <property type="component" value="Chromosome 1"/>
</dbReference>
<dbReference type="SUPFAM" id="SSF53850">
    <property type="entry name" value="Periplasmic binding protein-like II"/>
    <property type="match status" value="1"/>
</dbReference>
<keyword evidence="3" id="KW-0813">Transport</keyword>
<feature type="chain" id="PRO_5040110815" evidence="13">
    <location>
        <begin position="25"/>
        <end position="386"/>
    </location>
</feature>
<gene>
    <name evidence="16" type="ORF">RDWZM_001381</name>
</gene>
<organism evidence="16 17">
    <name type="scientific">Blomia tropicalis</name>
    <name type="common">Mite</name>
    <dbReference type="NCBI Taxonomy" id="40697"/>
    <lineage>
        <taxon>Eukaryota</taxon>
        <taxon>Metazoa</taxon>
        <taxon>Ecdysozoa</taxon>
        <taxon>Arthropoda</taxon>
        <taxon>Chelicerata</taxon>
        <taxon>Arachnida</taxon>
        <taxon>Acari</taxon>
        <taxon>Acariformes</taxon>
        <taxon>Sarcoptiformes</taxon>
        <taxon>Astigmata</taxon>
        <taxon>Glycyphagoidea</taxon>
        <taxon>Echimyopodidae</taxon>
        <taxon>Blomia</taxon>
    </lineage>
</organism>
<evidence type="ECO:0000259" key="14">
    <source>
        <dbReference type="SMART" id="SM00079"/>
    </source>
</evidence>
<evidence type="ECO:0000256" key="2">
    <source>
        <dbReference type="ARBA" id="ARBA00008685"/>
    </source>
</evidence>
<dbReference type="InterPro" id="IPR019594">
    <property type="entry name" value="Glu/Gly-bd"/>
</dbReference>
<evidence type="ECO:0000256" key="8">
    <source>
        <dbReference type="ARBA" id="ARBA00023170"/>
    </source>
</evidence>
<evidence type="ECO:0000256" key="12">
    <source>
        <dbReference type="SAM" id="Phobius"/>
    </source>
</evidence>
<feature type="domain" description="Ionotropic glutamate receptor L-glutamate and glycine-binding" evidence="15">
    <location>
        <begin position="50"/>
        <end position="103"/>
    </location>
</feature>
<keyword evidence="13" id="KW-0732">Signal</keyword>
<evidence type="ECO:0000259" key="15">
    <source>
        <dbReference type="SMART" id="SM00918"/>
    </source>
</evidence>
<keyword evidence="11" id="KW-0407">Ion channel</keyword>
<keyword evidence="7 12" id="KW-0472">Membrane</keyword>
<name>A0A9Q0RRA0_BLOTA</name>
<reference evidence="16" key="1">
    <citation type="submission" date="2022-12" db="EMBL/GenBank/DDBJ databases">
        <title>Genome assemblies of Blomia tropicalis.</title>
        <authorList>
            <person name="Cui Y."/>
        </authorList>
    </citation>
    <scope>NUCLEOTIDE SEQUENCE</scope>
    <source>
        <tissue evidence="16">Adult mites</tissue>
    </source>
</reference>